<dbReference type="AlphaFoldDB" id="A0AAE3ZR23"/>
<keyword evidence="3" id="KW-1185">Reference proteome</keyword>
<reference evidence="2 3" key="1">
    <citation type="submission" date="2023-07" db="EMBL/GenBank/DDBJ databases">
        <title>Sequencing the genomes of 1000 actinobacteria strains.</title>
        <authorList>
            <person name="Klenk H.-P."/>
        </authorList>
    </citation>
    <scope>NUCLEOTIDE SEQUENCE [LARGE SCALE GENOMIC DNA]</scope>
    <source>
        <strain evidence="2 3">DSM 44711</strain>
    </source>
</reference>
<proteinExistence type="predicted"/>
<evidence type="ECO:0000313" key="2">
    <source>
        <dbReference type="EMBL" id="MDR7323361.1"/>
    </source>
</evidence>
<evidence type="ECO:0000259" key="1">
    <source>
        <dbReference type="Pfam" id="PF04149"/>
    </source>
</evidence>
<name>A0AAE3ZR23_9ACTN</name>
<dbReference type="InterPro" id="IPR007278">
    <property type="entry name" value="DUF397"/>
</dbReference>
<protein>
    <recommendedName>
        <fullName evidence="1">DUF397 domain-containing protein</fullName>
    </recommendedName>
</protein>
<accession>A0AAE3ZR23</accession>
<comment type="caution">
    <text evidence="2">The sequence shown here is derived from an EMBL/GenBank/DDBJ whole genome shotgun (WGS) entry which is preliminary data.</text>
</comment>
<evidence type="ECO:0000313" key="3">
    <source>
        <dbReference type="Proteomes" id="UP001183629"/>
    </source>
</evidence>
<organism evidence="2 3">
    <name type="scientific">Catenuloplanes niger</name>
    <dbReference type="NCBI Taxonomy" id="587534"/>
    <lineage>
        <taxon>Bacteria</taxon>
        <taxon>Bacillati</taxon>
        <taxon>Actinomycetota</taxon>
        <taxon>Actinomycetes</taxon>
        <taxon>Micromonosporales</taxon>
        <taxon>Micromonosporaceae</taxon>
        <taxon>Catenuloplanes</taxon>
    </lineage>
</organism>
<dbReference type="EMBL" id="JAVDYC010000001">
    <property type="protein sequence ID" value="MDR7323361.1"/>
    <property type="molecule type" value="Genomic_DNA"/>
</dbReference>
<sequence>MRGATDEPVDAVIEHRAARRTVEAHETRGHCGLICRSDPAACTQIIWAREYLARRGELDQVAAVAAGEKEREMLHTQDASTIVGWQKGRRCDNSGPNCVEVASVPTGVAMRNSAAPTGPALQFTPEEWNTFLASAKDGDFDHLTTA</sequence>
<dbReference type="Proteomes" id="UP001183629">
    <property type="component" value="Unassembled WGS sequence"/>
</dbReference>
<feature type="domain" description="DUF397" evidence="1">
    <location>
        <begin position="84"/>
        <end position="136"/>
    </location>
</feature>
<dbReference type="Pfam" id="PF04149">
    <property type="entry name" value="DUF397"/>
    <property type="match status" value="1"/>
</dbReference>
<gene>
    <name evidence="2" type="ORF">J2S44_003611</name>
</gene>